<evidence type="ECO:0000256" key="2">
    <source>
        <dbReference type="ARBA" id="ARBA00029447"/>
    </source>
</evidence>
<keyword evidence="1" id="KW-0488">Methylation</keyword>
<reference evidence="3" key="1">
    <citation type="submission" date="2018-07" db="EMBL/GenBank/DDBJ databases">
        <authorList>
            <consortium name="PulseNet: The National Subtyping Network for Foodborne Disease Surveillance"/>
            <person name="Tarr C.L."/>
            <person name="Trees E."/>
            <person name="Katz L.S."/>
            <person name="Carleton-Romer H.A."/>
            <person name="Stroika S."/>
            <person name="Kucerova Z."/>
            <person name="Roache K.F."/>
            <person name="Sabol A.L."/>
            <person name="Besser J."/>
            <person name="Gerner-Smidt P."/>
        </authorList>
    </citation>
    <scope>NUCLEOTIDE SEQUENCE</scope>
    <source>
        <strain evidence="3">PNUSAS008513</strain>
        <strain evidence="4">PNUSAS101274</strain>
    </source>
</reference>
<dbReference type="EMBL" id="AALBJK010000003">
    <property type="protein sequence ID" value="ECX9223273.1"/>
    <property type="molecule type" value="Genomic_DNA"/>
</dbReference>
<dbReference type="EMBL" id="AAGRMD010000007">
    <property type="protein sequence ID" value="EBR2006626.1"/>
    <property type="molecule type" value="Genomic_DNA"/>
</dbReference>
<evidence type="ECO:0008006" key="5">
    <source>
        <dbReference type="Google" id="ProtNLM"/>
    </source>
</evidence>
<dbReference type="InterPro" id="IPR051310">
    <property type="entry name" value="MCP_chemotaxis"/>
</dbReference>
<proteinExistence type="inferred from homology"/>
<name>A0A5U7AT79_SALER</name>
<dbReference type="Gene3D" id="1.10.287.950">
    <property type="entry name" value="Methyl-accepting chemotaxis protein"/>
    <property type="match status" value="1"/>
</dbReference>
<dbReference type="GO" id="GO:0005886">
    <property type="term" value="C:plasma membrane"/>
    <property type="evidence" value="ECO:0007669"/>
    <property type="project" value="TreeGrafter"/>
</dbReference>
<comment type="caution">
    <text evidence="3">The sequence shown here is derived from an EMBL/GenBank/DDBJ whole genome shotgun (WGS) entry which is preliminary data.</text>
</comment>
<dbReference type="GO" id="GO:0006935">
    <property type="term" value="P:chemotaxis"/>
    <property type="evidence" value="ECO:0007669"/>
    <property type="project" value="TreeGrafter"/>
</dbReference>
<dbReference type="PANTHER" id="PTHR43531:SF14">
    <property type="entry name" value="METHYL-ACCEPTING CHEMOTAXIS PROTEIN I-RELATED"/>
    <property type="match status" value="1"/>
</dbReference>
<sequence>MCGGGRRGSGACPACRKCCEGDSKSDNAELREYIERGALAGKAGAVMEDVVKATSRSSDLLEEISLASGEQSKGVSQIGVAVTQMEKTTQQNAVLLEKSATATESLREQAVQLVSAVSVFRVSEHSDQAQVRPVQIKTPLESLQVKPTSTDKEWVSF</sequence>
<evidence type="ECO:0000256" key="1">
    <source>
        <dbReference type="ARBA" id="ARBA00022481"/>
    </source>
</evidence>
<evidence type="ECO:0000313" key="3">
    <source>
        <dbReference type="EMBL" id="EBR2006626.1"/>
    </source>
</evidence>
<gene>
    <name evidence="3" type="ORF">B1G63_14530</name>
    <name evidence="4" type="ORF">F6Y89_01790</name>
</gene>
<dbReference type="AlphaFoldDB" id="A0A5U7AT79"/>
<dbReference type="GO" id="GO:0004888">
    <property type="term" value="F:transmembrane signaling receptor activity"/>
    <property type="evidence" value="ECO:0007669"/>
    <property type="project" value="TreeGrafter"/>
</dbReference>
<protein>
    <recommendedName>
        <fullName evidence="5">Methyl-accepting chemotaxis protein</fullName>
    </recommendedName>
</protein>
<accession>A0A5U7AT79</accession>
<evidence type="ECO:0000313" key="4">
    <source>
        <dbReference type="EMBL" id="ECX9223273.1"/>
    </source>
</evidence>
<organism evidence="3">
    <name type="scientific">Salmonella enterica</name>
    <name type="common">Salmonella choleraesuis</name>
    <dbReference type="NCBI Taxonomy" id="28901"/>
    <lineage>
        <taxon>Bacteria</taxon>
        <taxon>Pseudomonadati</taxon>
        <taxon>Pseudomonadota</taxon>
        <taxon>Gammaproteobacteria</taxon>
        <taxon>Enterobacterales</taxon>
        <taxon>Enterobacteriaceae</taxon>
        <taxon>Salmonella</taxon>
    </lineage>
</organism>
<dbReference type="SUPFAM" id="SSF58104">
    <property type="entry name" value="Methyl-accepting chemotaxis protein (MCP) signaling domain"/>
    <property type="match status" value="1"/>
</dbReference>
<comment type="similarity">
    <text evidence="2">Belongs to the methyl-accepting chemotaxis (MCP) protein family.</text>
</comment>
<dbReference type="PANTHER" id="PTHR43531">
    <property type="entry name" value="PROTEIN ICFG"/>
    <property type="match status" value="1"/>
</dbReference>